<reference evidence="3" key="1">
    <citation type="submission" date="2023-04" db="EMBL/GenBank/DDBJ databases">
        <title>Black Yeasts Isolated from many extreme environments.</title>
        <authorList>
            <person name="Coleine C."/>
            <person name="Stajich J.E."/>
            <person name="Selbmann L."/>
        </authorList>
    </citation>
    <scope>NUCLEOTIDE SEQUENCE</scope>
    <source>
        <strain evidence="3">CCFEE 5312</strain>
    </source>
</reference>
<proteinExistence type="predicted"/>
<comment type="caution">
    <text evidence="3">The sequence shown here is derived from an EMBL/GenBank/DDBJ whole genome shotgun (WGS) entry which is preliminary data.</text>
</comment>
<evidence type="ECO:0000256" key="1">
    <source>
        <dbReference type="SAM" id="MobiDB-lite"/>
    </source>
</evidence>
<evidence type="ECO:0000313" key="3">
    <source>
        <dbReference type="EMBL" id="KAK3051574.1"/>
    </source>
</evidence>
<sequence>MPMIHIPSSQAEGGNSTSKGPSDKFVGDVYLDKIHFDKANTIANVTFTPCARTNWHTHEHGQLIRVVAGSGWVCDRGDKPKRLRVGDTVWCPPGTEHWHGADDGAYMVHFVHAHGDVEWLEPVSDEEYSKKSG</sequence>
<feature type="compositionally biased region" description="Polar residues" evidence="1">
    <location>
        <begin position="7"/>
        <end position="20"/>
    </location>
</feature>
<dbReference type="EMBL" id="JAWDJX010000025">
    <property type="protein sequence ID" value="KAK3051574.1"/>
    <property type="molecule type" value="Genomic_DNA"/>
</dbReference>
<gene>
    <name evidence="3" type="ORF">LTR09_007229</name>
</gene>
<dbReference type="PANTHER" id="PTHR43698:SF1">
    <property type="entry name" value="BLL4564 PROTEIN"/>
    <property type="match status" value="1"/>
</dbReference>
<dbReference type="AlphaFoldDB" id="A0AAJ0DD72"/>
<keyword evidence="4" id="KW-1185">Reference proteome</keyword>
<dbReference type="Proteomes" id="UP001271007">
    <property type="component" value="Unassembled WGS sequence"/>
</dbReference>
<dbReference type="CDD" id="cd02233">
    <property type="entry name" value="cupin_HNL-like"/>
    <property type="match status" value="1"/>
</dbReference>
<evidence type="ECO:0000259" key="2">
    <source>
        <dbReference type="Pfam" id="PF07883"/>
    </source>
</evidence>
<dbReference type="InterPro" id="IPR047263">
    <property type="entry name" value="HNL-like_cupin"/>
</dbReference>
<protein>
    <recommendedName>
        <fullName evidence="2">Cupin type-2 domain-containing protein</fullName>
    </recommendedName>
</protein>
<dbReference type="InterPro" id="IPR011051">
    <property type="entry name" value="RmlC_Cupin_sf"/>
</dbReference>
<dbReference type="SUPFAM" id="SSF51182">
    <property type="entry name" value="RmlC-like cupins"/>
    <property type="match status" value="1"/>
</dbReference>
<dbReference type="InterPro" id="IPR013096">
    <property type="entry name" value="Cupin_2"/>
</dbReference>
<dbReference type="Gene3D" id="2.60.120.10">
    <property type="entry name" value="Jelly Rolls"/>
    <property type="match status" value="1"/>
</dbReference>
<dbReference type="PANTHER" id="PTHR43698">
    <property type="entry name" value="RIBD C-TERMINAL DOMAIN CONTAINING PROTEIN"/>
    <property type="match status" value="1"/>
</dbReference>
<name>A0AAJ0DD72_9PEZI</name>
<feature type="region of interest" description="Disordered" evidence="1">
    <location>
        <begin position="1"/>
        <end position="20"/>
    </location>
</feature>
<feature type="domain" description="Cupin type-2" evidence="2">
    <location>
        <begin position="45"/>
        <end position="105"/>
    </location>
</feature>
<evidence type="ECO:0000313" key="4">
    <source>
        <dbReference type="Proteomes" id="UP001271007"/>
    </source>
</evidence>
<dbReference type="InterPro" id="IPR014710">
    <property type="entry name" value="RmlC-like_jellyroll"/>
</dbReference>
<accession>A0AAJ0DD72</accession>
<organism evidence="3 4">
    <name type="scientific">Extremus antarcticus</name>
    <dbReference type="NCBI Taxonomy" id="702011"/>
    <lineage>
        <taxon>Eukaryota</taxon>
        <taxon>Fungi</taxon>
        <taxon>Dikarya</taxon>
        <taxon>Ascomycota</taxon>
        <taxon>Pezizomycotina</taxon>
        <taxon>Dothideomycetes</taxon>
        <taxon>Dothideomycetidae</taxon>
        <taxon>Mycosphaerellales</taxon>
        <taxon>Extremaceae</taxon>
        <taxon>Extremus</taxon>
    </lineage>
</organism>
<dbReference type="Pfam" id="PF07883">
    <property type="entry name" value="Cupin_2"/>
    <property type="match status" value="1"/>
</dbReference>